<feature type="compositionally biased region" description="Basic and acidic residues" evidence="1">
    <location>
        <begin position="27"/>
        <end position="37"/>
    </location>
</feature>
<proteinExistence type="predicted"/>
<sequence length="147" mass="16136">MLPSPQPYGSVAVPTPSVAPKVYQDNQSKDANNKHGIDSILPTPQPISSVVVPIPSVAPKVFHNKQSKDANNKQDPDAEDFLDYESMEGPELGHIDDEGKVNSGRVEVNALVQQEKRNLMYKEANSRGHFQAATETMSQVQQLQNIT</sequence>
<dbReference type="InParanoid" id="M1DAD7"/>
<feature type="region of interest" description="Disordered" evidence="1">
    <location>
        <begin position="1"/>
        <end position="45"/>
    </location>
</feature>
<reference evidence="2" key="2">
    <citation type="submission" date="2015-06" db="UniProtKB">
        <authorList>
            <consortium name="EnsemblPlants"/>
        </authorList>
    </citation>
    <scope>IDENTIFICATION</scope>
    <source>
        <strain evidence="2">DM1-3 516 R44</strain>
    </source>
</reference>
<evidence type="ECO:0000313" key="3">
    <source>
        <dbReference type="Proteomes" id="UP000011115"/>
    </source>
</evidence>
<dbReference type="Proteomes" id="UP000011115">
    <property type="component" value="Unassembled WGS sequence"/>
</dbReference>
<dbReference type="Gramene" id="PGSC0003DMT400085836">
    <property type="protein sequence ID" value="PGSC0003DMT400085836"/>
    <property type="gene ID" value="PGSC0003DMG400035407"/>
</dbReference>
<reference evidence="3" key="1">
    <citation type="journal article" date="2011" name="Nature">
        <title>Genome sequence and analysis of the tuber crop potato.</title>
        <authorList>
            <consortium name="The Potato Genome Sequencing Consortium"/>
        </authorList>
    </citation>
    <scope>NUCLEOTIDE SEQUENCE [LARGE SCALE GENOMIC DNA]</scope>
    <source>
        <strain evidence="3">cv. DM1-3 516 R44</strain>
    </source>
</reference>
<accession>M1DAD7</accession>
<dbReference type="AlphaFoldDB" id="M1DAD7"/>
<protein>
    <submittedName>
        <fullName evidence="2">Uncharacterized protein</fullName>
    </submittedName>
</protein>
<evidence type="ECO:0000313" key="2">
    <source>
        <dbReference type="EnsemblPlants" id="PGSC0003DMT400085836"/>
    </source>
</evidence>
<dbReference type="EnsemblPlants" id="PGSC0003DMT400085836">
    <property type="protein sequence ID" value="PGSC0003DMT400085836"/>
    <property type="gene ID" value="PGSC0003DMG400035407"/>
</dbReference>
<dbReference type="PaxDb" id="4113-PGSC0003DMT400085836"/>
<keyword evidence="3" id="KW-1185">Reference proteome</keyword>
<evidence type="ECO:0000256" key="1">
    <source>
        <dbReference type="SAM" id="MobiDB-lite"/>
    </source>
</evidence>
<name>M1DAD7_SOLTU</name>
<dbReference type="HOGENOM" id="CLU_1771315_0_0_1"/>
<organism evidence="2 3">
    <name type="scientific">Solanum tuberosum</name>
    <name type="common">Potato</name>
    <dbReference type="NCBI Taxonomy" id="4113"/>
    <lineage>
        <taxon>Eukaryota</taxon>
        <taxon>Viridiplantae</taxon>
        <taxon>Streptophyta</taxon>
        <taxon>Embryophyta</taxon>
        <taxon>Tracheophyta</taxon>
        <taxon>Spermatophyta</taxon>
        <taxon>Magnoliopsida</taxon>
        <taxon>eudicotyledons</taxon>
        <taxon>Gunneridae</taxon>
        <taxon>Pentapetalae</taxon>
        <taxon>asterids</taxon>
        <taxon>lamiids</taxon>
        <taxon>Solanales</taxon>
        <taxon>Solanaceae</taxon>
        <taxon>Solanoideae</taxon>
        <taxon>Solaneae</taxon>
        <taxon>Solanum</taxon>
    </lineage>
</organism>